<keyword evidence="2" id="KW-1185">Reference proteome</keyword>
<evidence type="ECO:0000313" key="1">
    <source>
        <dbReference type="EMBL" id="KAH8521646.1"/>
    </source>
</evidence>
<dbReference type="Proteomes" id="UP000807159">
    <property type="component" value="Chromosome 1"/>
</dbReference>
<dbReference type="EMBL" id="JACEGQ020000001">
    <property type="protein sequence ID" value="KAH8521646.1"/>
    <property type="molecule type" value="Genomic_DNA"/>
</dbReference>
<comment type="caution">
    <text evidence="1">The sequence shown here is derived from an EMBL/GenBank/DDBJ whole genome shotgun (WGS) entry which is preliminary data.</text>
</comment>
<gene>
    <name evidence="1" type="ORF">H0E87_002626</name>
</gene>
<evidence type="ECO:0000313" key="2">
    <source>
        <dbReference type="Proteomes" id="UP000807159"/>
    </source>
</evidence>
<accession>A0A8T2ZW70</accession>
<name>A0A8T2ZW70_POPDE</name>
<dbReference type="AlphaFoldDB" id="A0A8T2ZW70"/>
<sequence>MGMAEDASRPNVRLGVVASRPSVGLDTDVSKPSVRFGMDASSSTLGLSPVASGPPQVILALDGNASKHIVGLDVDASRSNMAWSRPYPAQRGSGHGHVQPNMGLAAVATNPTWG</sequence>
<protein>
    <submittedName>
        <fullName evidence="1">Uncharacterized protein</fullName>
    </submittedName>
</protein>
<reference evidence="1" key="1">
    <citation type="journal article" date="2021" name="J. Hered.">
        <title>Genome Assembly of Salicaceae Populus deltoides (Eastern Cottonwood) I-69 Based on Nanopore Sequencing and Hi-C Technologies.</title>
        <authorList>
            <person name="Bai S."/>
            <person name="Wu H."/>
            <person name="Zhang J."/>
            <person name="Pan Z."/>
            <person name="Zhao W."/>
            <person name="Li Z."/>
            <person name="Tong C."/>
        </authorList>
    </citation>
    <scope>NUCLEOTIDE SEQUENCE</scope>
    <source>
        <tissue evidence="1">Leaf</tissue>
    </source>
</reference>
<proteinExistence type="predicted"/>
<organism evidence="1 2">
    <name type="scientific">Populus deltoides</name>
    <name type="common">Eastern poplar</name>
    <name type="synonym">Eastern cottonwood</name>
    <dbReference type="NCBI Taxonomy" id="3696"/>
    <lineage>
        <taxon>Eukaryota</taxon>
        <taxon>Viridiplantae</taxon>
        <taxon>Streptophyta</taxon>
        <taxon>Embryophyta</taxon>
        <taxon>Tracheophyta</taxon>
        <taxon>Spermatophyta</taxon>
        <taxon>Magnoliopsida</taxon>
        <taxon>eudicotyledons</taxon>
        <taxon>Gunneridae</taxon>
        <taxon>Pentapetalae</taxon>
        <taxon>rosids</taxon>
        <taxon>fabids</taxon>
        <taxon>Malpighiales</taxon>
        <taxon>Salicaceae</taxon>
        <taxon>Saliceae</taxon>
        <taxon>Populus</taxon>
    </lineage>
</organism>